<dbReference type="RefSeq" id="WP_047213521.1">
    <property type="nucleotide sequence ID" value="NZ_CP011568.3"/>
</dbReference>
<dbReference type="KEGG" id="ptx:ABW99_05665"/>
<sequence>MNIRISSCLGVAGLALVVAGASAHAQTRPGLESAGVYAGGTLGMAQQPARGAAQSGSVFRVGQWPTYTAELAPGKGRDMVLAHCMMCHSVTYITMQPPLSAATWGAEVHKMMNTMGAPINEADAQEIVAYLQAHYTPETRKP</sequence>
<accession>A0A0G3EP37</accession>
<keyword evidence="1" id="KW-0732">Signal</keyword>
<organism evidence="2 3">
    <name type="scientific">Pandoraea thiooxydans</name>
    <dbReference type="NCBI Taxonomy" id="445709"/>
    <lineage>
        <taxon>Bacteria</taxon>
        <taxon>Pseudomonadati</taxon>
        <taxon>Pseudomonadota</taxon>
        <taxon>Betaproteobacteria</taxon>
        <taxon>Burkholderiales</taxon>
        <taxon>Burkholderiaceae</taxon>
        <taxon>Pandoraea</taxon>
    </lineage>
</organism>
<dbReference type="PATRIC" id="fig|445709.3.peg.1220"/>
<evidence type="ECO:0000313" key="3">
    <source>
        <dbReference type="Proteomes" id="UP000036700"/>
    </source>
</evidence>
<dbReference type="STRING" id="445709.ABW99_05665"/>
<dbReference type="AlphaFoldDB" id="A0A0G3EP37"/>
<reference evidence="3" key="1">
    <citation type="submission" date="2015-06" db="EMBL/GenBank/DDBJ databases">
        <authorList>
            <person name="Lim Y.L."/>
            <person name="Ee R."/>
            <person name="Yong D."/>
            <person name="How K.Y."/>
            <person name="Yin W.F."/>
            <person name="Chan K.G."/>
        </authorList>
    </citation>
    <scope>NUCLEOTIDE SEQUENCE [LARGE SCALE GENOMIC DNA]</scope>
    <source>
        <strain evidence="3">DSM 25325</strain>
    </source>
</reference>
<feature type="chain" id="PRO_5002553265" evidence="1">
    <location>
        <begin position="26"/>
        <end position="142"/>
    </location>
</feature>
<gene>
    <name evidence="2" type="ORF">ABW99_05665</name>
</gene>
<dbReference type="GO" id="GO:0020037">
    <property type="term" value="F:heme binding"/>
    <property type="evidence" value="ECO:0007669"/>
    <property type="project" value="InterPro"/>
</dbReference>
<dbReference type="GO" id="GO:0009055">
    <property type="term" value="F:electron transfer activity"/>
    <property type="evidence" value="ECO:0007669"/>
    <property type="project" value="InterPro"/>
</dbReference>
<dbReference type="SUPFAM" id="SSF46626">
    <property type="entry name" value="Cytochrome c"/>
    <property type="match status" value="1"/>
</dbReference>
<evidence type="ECO:0000313" key="2">
    <source>
        <dbReference type="EMBL" id="AKJ67784.1"/>
    </source>
</evidence>
<name>A0A0G3EP37_9BURK</name>
<dbReference type="EMBL" id="CP011568">
    <property type="protein sequence ID" value="AKJ67784.1"/>
    <property type="molecule type" value="Genomic_DNA"/>
</dbReference>
<evidence type="ECO:0000256" key="1">
    <source>
        <dbReference type="SAM" id="SignalP"/>
    </source>
</evidence>
<dbReference type="Gene3D" id="1.10.760.10">
    <property type="entry name" value="Cytochrome c-like domain"/>
    <property type="match status" value="1"/>
</dbReference>
<dbReference type="Proteomes" id="UP000036700">
    <property type="component" value="Chromosome"/>
</dbReference>
<keyword evidence="3" id="KW-1185">Reference proteome</keyword>
<protein>
    <submittedName>
        <fullName evidence="2">Sulfide dehydrogenase</fullName>
    </submittedName>
</protein>
<feature type="signal peptide" evidence="1">
    <location>
        <begin position="1"/>
        <end position="25"/>
    </location>
</feature>
<dbReference type="InterPro" id="IPR036909">
    <property type="entry name" value="Cyt_c-like_dom_sf"/>
</dbReference>
<proteinExistence type="predicted"/>